<keyword evidence="8" id="KW-1185">Reference proteome</keyword>
<evidence type="ECO:0000256" key="2">
    <source>
        <dbReference type="ARBA" id="ARBA00012438"/>
    </source>
</evidence>
<dbReference type="InterPro" id="IPR003594">
    <property type="entry name" value="HATPase_dom"/>
</dbReference>
<sequence>MQEALTNAVRHTRSGRIRVRVGPAADLVRIEVVNEGVGFVVPVAGRGLVGMRKRARLEGGSFDAGPVGGGFRVLATLPARPDGIT</sequence>
<evidence type="ECO:0000256" key="4">
    <source>
        <dbReference type="ARBA" id="ARBA00022777"/>
    </source>
</evidence>
<dbReference type="SUPFAM" id="SSF55874">
    <property type="entry name" value="ATPase domain of HSP90 chaperone/DNA topoisomerase II/histidine kinase"/>
    <property type="match status" value="1"/>
</dbReference>
<keyword evidence="4 7" id="KW-0418">Kinase</keyword>
<gene>
    <name evidence="7" type="ordered locus">FRAAL2230</name>
</gene>
<organism evidence="7 8">
    <name type="scientific">Frankia alni (strain DSM 45986 / CECT 9034 / ACN14a)</name>
    <dbReference type="NCBI Taxonomy" id="326424"/>
    <lineage>
        <taxon>Bacteria</taxon>
        <taxon>Bacillati</taxon>
        <taxon>Actinomycetota</taxon>
        <taxon>Actinomycetes</taxon>
        <taxon>Frankiales</taxon>
        <taxon>Frankiaceae</taxon>
        <taxon>Frankia</taxon>
    </lineage>
</organism>
<dbReference type="EC" id="2.7.13.3" evidence="2"/>
<name>Q0RNK8_FRAAA</name>
<dbReference type="GO" id="GO:0004673">
    <property type="term" value="F:protein histidine kinase activity"/>
    <property type="evidence" value="ECO:0007669"/>
    <property type="project" value="UniProtKB-EC"/>
</dbReference>
<dbReference type="STRING" id="326424.FRAAL2230"/>
<accession>Q0RNK8</accession>
<dbReference type="PANTHER" id="PTHR24421">
    <property type="entry name" value="NITRATE/NITRITE SENSOR PROTEIN NARX-RELATED"/>
    <property type="match status" value="1"/>
</dbReference>
<evidence type="ECO:0000256" key="3">
    <source>
        <dbReference type="ARBA" id="ARBA00022679"/>
    </source>
</evidence>
<dbReference type="AlphaFoldDB" id="Q0RNK8"/>
<evidence type="ECO:0000313" key="7">
    <source>
        <dbReference type="EMBL" id="CAJ60879.1"/>
    </source>
</evidence>
<proteinExistence type="predicted"/>
<keyword evidence="3" id="KW-0808">Transferase</keyword>
<reference evidence="7 8" key="1">
    <citation type="journal article" date="2007" name="Genome Res.">
        <title>Genome characteristics of facultatively symbiotic Frankia sp. strains reflect host range and host plant biogeography.</title>
        <authorList>
            <person name="Normand P."/>
            <person name="Lapierre P."/>
            <person name="Tisa L.S."/>
            <person name="Gogarten J.P."/>
            <person name="Alloisio N."/>
            <person name="Bagnarol E."/>
            <person name="Bassi C.A."/>
            <person name="Berry A.M."/>
            <person name="Bickhart D.M."/>
            <person name="Choisne N."/>
            <person name="Couloux A."/>
            <person name="Cournoyer B."/>
            <person name="Cruveiller S."/>
            <person name="Daubin V."/>
            <person name="Demange N."/>
            <person name="Francino M.P."/>
            <person name="Goltsman E."/>
            <person name="Huang Y."/>
            <person name="Kopp O.R."/>
            <person name="Labarre L."/>
            <person name="Lapidus A."/>
            <person name="Lavire C."/>
            <person name="Marechal J."/>
            <person name="Martinez M."/>
            <person name="Mastronunzio J.E."/>
            <person name="Mullin B.C."/>
            <person name="Niemann J."/>
            <person name="Pujic P."/>
            <person name="Rawnsley T."/>
            <person name="Rouy Z."/>
            <person name="Schenowitz C."/>
            <person name="Sellstedt A."/>
            <person name="Tavares F."/>
            <person name="Tomkins J.P."/>
            <person name="Vallenet D."/>
            <person name="Valverde C."/>
            <person name="Wall L.G."/>
            <person name="Wang Y."/>
            <person name="Medigue C."/>
            <person name="Benson D.R."/>
        </authorList>
    </citation>
    <scope>NUCLEOTIDE SEQUENCE [LARGE SCALE GENOMIC DNA]</scope>
    <source>
        <strain evidence="8">DSM 45986 / CECT 9034 / ACN14a</strain>
    </source>
</reference>
<evidence type="ECO:0000256" key="1">
    <source>
        <dbReference type="ARBA" id="ARBA00000085"/>
    </source>
</evidence>
<comment type="catalytic activity">
    <reaction evidence="1">
        <text>ATP + protein L-histidine = ADP + protein N-phospho-L-histidine.</text>
        <dbReference type="EC" id="2.7.13.3"/>
    </reaction>
</comment>
<dbReference type="EMBL" id="CT573213">
    <property type="protein sequence ID" value="CAJ60879.1"/>
    <property type="molecule type" value="Genomic_DNA"/>
</dbReference>
<evidence type="ECO:0000313" key="8">
    <source>
        <dbReference type="Proteomes" id="UP000000657"/>
    </source>
</evidence>
<dbReference type="CDD" id="cd16917">
    <property type="entry name" value="HATPase_UhpB-NarQ-NarX-like"/>
    <property type="match status" value="1"/>
</dbReference>
<dbReference type="eggNOG" id="COG4585">
    <property type="taxonomic scope" value="Bacteria"/>
</dbReference>
<evidence type="ECO:0000259" key="6">
    <source>
        <dbReference type="Pfam" id="PF02518"/>
    </source>
</evidence>
<dbReference type="RefSeq" id="WP_011603398.1">
    <property type="nucleotide sequence ID" value="NC_008278.1"/>
</dbReference>
<feature type="domain" description="Histidine kinase/HSP90-like ATPase" evidence="6">
    <location>
        <begin position="2"/>
        <end position="80"/>
    </location>
</feature>
<dbReference type="Proteomes" id="UP000000657">
    <property type="component" value="Chromosome"/>
</dbReference>
<keyword evidence="5" id="KW-0902">Two-component regulatory system</keyword>
<dbReference type="Gene3D" id="3.30.565.10">
    <property type="entry name" value="Histidine kinase-like ATPase, C-terminal domain"/>
    <property type="match status" value="1"/>
</dbReference>
<dbReference type="InterPro" id="IPR050482">
    <property type="entry name" value="Sensor_HK_TwoCompSys"/>
</dbReference>
<dbReference type="HOGENOM" id="CLU_2507840_0_0_11"/>
<dbReference type="PANTHER" id="PTHR24421:SF10">
    <property type="entry name" value="NITRATE_NITRITE SENSOR PROTEIN NARQ"/>
    <property type="match status" value="1"/>
</dbReference>
<dbReference type="InterPro" id="IPR036890">
    <property type="entry name" value="HATPase_C_sf"/>
</dbReference>
<protein>
    <recommendedName>
        <fullName evidence="2">histidine kinase</fullName>
        <ecNumber evidence="2">2.7.13.3</ecNumber>
    </recommendedName>
</protein>
<dbReference type="Pfam" id="PF02518">
    <property type="entry name" value="HATPase_c"/>
    <property type="match status" value="1"/>
</dbReference>
<dbReference type="GO" id="GO:0000160">
    <property type="term" value="P:phosphorelay signal transduction system"/>
    <property type="evidence" value="ECO:0007669"/>
    <property type="project" value="UniProtKB-KW"/>
</dbReference>
<evidence type="ECO:0000256" key="5">
    <source>
        <dbReference type="ARBA" id="ARBA00023012"/>
    </source>
</evidence>
<dbReference type="KEGG" id="fal:FRAAL2230"/>